<dbReference type="Pfam" id="PF21997">
    <property type="entry name" value="DUF6928"/>
    <property type="match status" value="1"/>
</dbReference>
<protein>
    <submittedName>
        <fullName evidence="1">Uncharacterized protein</fullName>
    </submittedName>
</protein>
<dbReference type="Proteomes" id="UP000675781">
    <property type="component" value="Unassembled WGS sequence"/>
</dbReference>
<keyword evidence="2" id="KW-1185">Reference proteome</keyword>
<name>A0A941EKK8_9ACTN</name>
<dbReference type="InterPro" id="IPR053847">
    <property type="entry name" value="DUF6928"/>
</dbReference>
<proteinExistence type="predicted"/>
<evidence type="ECO:0000313" key="2">
    <source>
        <dbReference type="Proteomes" id="UP000675781"/>
    </source>
</evidence>
<dbReference type="EMBL" id="JAGSOG010000006">
    <property type="protein sequence ID" value="MBR7832068.1"/>
    <property type="molecule type" value="Genomic_DNA"/>
</dbReference>
<comment type="caution">
    <text evidence="1">The sequence shown here is derived from an EMBL/GenBank/DDBJ whole genome shotgun (WGS) entry which is preliminary data.</text>
</comment>
<gene>
    <name evidence="1" type="ORF">KDL01_02290</name>
</gene>
<sequence>MLLHAMHSVSDTLAFAVWKQGELVRSLSLSPHGGITENIGEPLPFEKPFWAGEHAVSPVPGKLSKGPYPLPFHPLTLGEAALRALFGFVVEGRHAPDDVDGSAITIHGFVLTDPSGPTIEQRRAARAAAATLMGPRRSLYLQPDGSWAEAFTSPEATTA</sequence>
<accession>A0A941EKK8</accession>
<dbReference type="AlphaFoldDB" id="A0A941EKK8"/>
<reference evidence="1" key="1">
    <citation type="submission" date="2021-04" db="EMBL/GenBank/DDBJ databases">
        <title>Genome based classification of Actinospica acidithermotolerans sp. nov., an actinobacterium isolated from an Indonesian hot spring.</title>
        <authorList>
            <person name="Kusuma A.B."/>
            <person name="Putra K.E."/>
            <person name="Nafisah S."/>
            <person name="Loh J."/>
            <person name="Nouioui I."/>
            <person name="Goodfellow M."/>
        </authorList>
    </citation>
    <scope>NUCLEOTIDE SEQUENCE</scope>
    <source>
        <strain evidence="1">CSCA 57</strain>
    </source>
</reference>
<evidence type="ECO:0000313" key="1">
    <source>
        <dbReference type="EMBL" id="MBR7832068.1"/>
    </source>
</evidence>
<organism evidence="1 2">
    <name type="scientific">Actinospica durhamensis</name>
    <dbReference type="NCBI Taxonomy" id="1508375"/>
    <lineage>
        <taxon>Bacteria</taxon>
        <taxon>Bacillati</taxon>
        <taxon>Actinomycetota</taxon>
        <taxon>Actinomycetes</taxon>
        <taxon>Catenulisporales</taxon>
        <taxon>Actinospicaceae</taxon>
        <taxon>Actinospica</taxon>
    </lineage>
</organism>